<comment type="function">
    <text evidence="5">Component of the commander complex that is essential for endosomal recycling of transmembrane cargos; the commander complex is composed of the CCC subcomplex and the retriever subcomplex. Component of the retriever complex, which is a heterotrimeric complex related to retromer cargo-selective complex (CSC) and essential for retromer-independent retrieval and recycling of numerous cargos such as integrin alpha-5/beta-1 (ITGA5:ITGB1). The recruitment of the retriever complex to the endosomal membrane involves CCC and WASH complexes. In the endosomes, drives the retriever and recycling of NxxY-motif-containing cargo proteins by coupling to SNX17, a cargo essential for the homeostatic maintenance of numerous cell surface proteins associated with processes that include cell migration, cell adhesion, nutrient supply and cell signaling.</text>
</comment>
<dbReference type="InterPro" id="IPR028934">
    <property type="entry name" value="Vps26-related"/>
</dbReference>
<proteinExistence type="inferred from homology"/>
<organism evidence="7 8">
    <name type="scientific">Amborella trichopoda</name>
    <dbReference type="NCBI Taxonomy" id="13333"/>
    <lineage>
        <taxon>Eukaryota</taxon>
        <taxon>Viridiplantae</taxon>
        <taxon>Streptophyta</taxon>
        <taxon>Embryophyta</taxon>
        <taxon>Tracheophyta</taxon>
        <taxon>Spermatophyta</taxon>
        <taxon>Magnoliopsida</taxon>
        <taxon>Amborellales</taxon>
        <taxon>Amborellaceae</taxon>
        <taxon>Amborella</taxon>
    </lineage>
</organism>
<dbReference type="GO" id="GO:0005829">
    <property type="term" value="C:cytosol"/>
    <property type="evidence" value="ECO:0007669"/>
    <property type="project" value="GOC"/>
</dbReference>
<name>W1NU69_AMBTC</name>
<dbReference type="PANTHER" id="PTHR12233">
    <property type="entry name" value="VACUOLAR PROTEIN SORTING 26 RELATED"/>
    <property type="match status" value="1"/>
</dbReference>
<gene>
    <name evidence="7" type="ORF">AMTR_s00093p00102680</name>
</gene>
<dbReference type="eggNOG" id="KOG2717">
    <property type="taxonomic scope" value="Eukaryota"/>
</dbReference>
<dbReference type="AlphaFoldDB" id="W1NU69"/>
<reference evidence="8" key="1">
    <citation type="journal article" date="2013" name="Science">
        <title>The Amborella genome and the evolution of flowering plants.</title>
        <authorList>
            <consortium name="Amborella Genome Project"/>
        </authorList>
    </citation>
    <scope>NUCLEOTIDE SEQUENCE [LARGE SCALE GENOMIC DNA]</scope>
</reference>
<dbReference type="FunFam" id="2.60.40.640:FF:000009">
    <property type="entry name" value="Down syndrome critical region protein 3"/>
    <property type="match status" value="1"/>
</dbReference>
<evidence type="ECO:0000313" key="7">
    <source>
        <dbReference type="EMBL" id="ERM98810.1"/>
    </source>
</evidence>
<accession>W1NU69</accession>
<evidence type="ECO:0000256" key="6">
    <source>
        <dbReference type="ARBA" id="ARBA00093474"/>
    </source>
</evidence>
<dbReference type="OMA" id="CVTMPIT"/>
<dbReference type="Gene3D" id="2.60.40.640">
    <property type="match status" value="2"/>
</dbReference>
<dbReference type="OrthoDB" id="10263384at2759"/>
<dbReference type="KEGG" id="atr:18426830"/>
<dbReference type="HOGENOM" id="CLU_056829_1_0_1"/>
<comment type="similarity">
    <text evidence="2">Belongs to the VPS26 family.</text>
</comment>
<dbReference type="InterPro" id="IPR014756">
    <property type="entry name" value="Ig_E-set"/>
</dbReference>
<dbReference type="GO" id="GO:0010008">
    <property type="term" value="C:endosome membrane"/>
    <property type="evidence" value="ECO:0007669"/>
    <property type="project" value="EnsemblPlants"/>
</dbReference>
<sequence length="323" mass="35433">MSVELKLSRPNRVYRPSEPVQGKILVTSPSPIAHQGIRVSVTGNVNLQVRGGSVGVIESLYSMVKPICIMTKTTEVTTSGKLTSGRTEIPFSISLTSSGQDESEGFFETFHGANITIQYLLIADISRGYLHKSLCATMEFIIESEKAKLLDVPVSSEMIIFYITQDTQRHHLLPELLSGGFRVTGKISSQCSLLDPISGDLTVEVSPVPIHSLDIQLLRVESILVGEKFVTDTSVIQTTQIADGDIDRCMTLPIYIIIPRLLACPTVLAGPFSVEFQVSIVISFQSELAKQHPRADLRAPKPWLASETIPLKLIRTKRGELCS</sequence>
<evidence type="ECO:0000256" key="2">
    <source>
        <dbReference type="ARBA" id="ARBA00009100"/>
    </source>
</evidence>
<evidence type="ECO:0000256" key="3">
    <source>
        <dbReference type="ARBA" id="ARBA00022753"/>
    </source>
</evidence>
<comment type="subcellular location">
    <subcellularLocation>
        <location evidence="1">Endosome</location>
    </subcellularLocation>
</comment>
<evidence type="ECO:0000256" key="1">
    <source>
        <dbReference type="ARBA" id="ARBA00004177"/>
    </source>
</evidence>
<dbReference type="Pfam" id="PF03643">
    <property type="entry name" value="Vps26"/>
    <property type="match status" value="1"/>
</dbReference>
<protein>
    <recommendedName>
        <fullName evidence="4">Vacuolar protein sorting-associated protein 26C</fullName>
    </recommendedName>
</protein>
<keyword evidence="8" id="KW-1185">Reference proteome</keyword>
<dbReference type="Proteomes" id="UP000017836">
    <property type="component" value="Unassembled WGS sequence"/>
</dbReference>
<dbReference type="Gramene" id="ERM98810">
    <property type="protein sequence ID" value="ERM98810"/>
    <property type="gene ID" value="AMTR_s00093p00102680"/>
</dbReference>
<dbReference type="GO" id="GO:0006886">
    <property type="term" value="P:intracellular protein transport"/>
    <property type="evidence" value="ECO:0000318"/>
    <property type="project" value="GO_Central"/>
</dbReference>
<dbReference type="FunFam" id="2.60.40.640:FF:000023">
    <property type="entry name" value="Vacuolar protein sorting-associated protein 26"/>
    <property type="match status" value="1"/>
</dbReference>
<dbReference type="EMBL" id="KI395256">
    <property type="protein sequence ID" value="ERM98810.1"/>
    <property type="molecule type" value="Genomic_DNA"/>
</dbReference>
<dbReference type="GO" id="GO:0048768">
    <property type="term" value="P:root hair cell tip growth"/>
    <property type="evidence" value="ECO:0007669"/>
    <property type="project" value="EnsemblPlants"/>
</dbReference>
<evidence type="ECO:0000256" key="4">
    <source>
        <dbReference type="ARBA" id="ARBA00067597"/>
    </source>
</evidence>
<dbReference type="SUPFAM" id="SSF81296">
    <property type="entry name" value="E set domains"/>
    <property type="match status" value="1"/>
</dbReference>
<dbReference type="GO" id="GO:0005768">
    <property type="term" value="C:endosome"/>
    <property type="evidence" value="ECO:0000318"/>
    <property type="project" value="GO_Central"/>
</dbReference>
<evidence type="ECO:0000313" key="8">
    <source>
        <dbReference type="Proteomes" id="UP000017836"/>
    </source>
</evidence>
<evidence type="ECO:0000256" key="5">
    <source>
        <dbReference type="ARBA" id="ARBA00093280"/>
    </source>
</evidence>
<dbReference type="InterPro" id="IPR014752">
    <property type="entry name" value="Arrestin-like_C"/>
</dbReference>
<dbReference type="GO" id="GO:0030904">
    <property type="term" value="C:retromer complex"/>
    <property type="evidence" value="ECO:0007669"/>
    <property type="project" value="EnsemblPlants"/>
</dbReference>
<keyword evidence="3" id="KW-0967">Endosome</keyword>
<comment type="subunit">
    <text evidence="6">Component of the commander complex that is essential for endosomal recycling of transmembrane cargos; the commander complex is composed of the CCC subcomplex and the retriever subcomplex. Component of the heterotrimeric retriever complex consisting of VPS26C, VPS29 and VPS35L; within the complex interacts with VPS35L. Interacts with SNX17 (via C-terminus); the interaction is direct and associates SNX17 with the retriever complex. Interacts with SNX31; the interaction is direct.</text>
</comment>
<dbReference type="STRING" id="13333.W1NU69"/>
<dbReference type="GO" id="GO:0042147">
    <property type="term" value="P:retrograde transport, endosome to Golgi"/>
    <property type="evidence" value="ECO:0007669"/>
    <property type="project" value="EnsemblPlants"/>
</dbReference>